<dbReference type="EMBL" id="VCQT01000045">
    <property type="protein sequence ID" value="TMW10902.1"/>
    <property type="molecule type" value="Genomic_DNA"/>
</dbReference>
<gene>
    <name evidence="3" type="ORF">FGS76_16460</name>
</gene>
<organism evidence="3 4">
    <name type="scientific">Alloalcanivorax gelatiniphagus</name>
    <dbReference type="NCBI Taxonomy" id="1194167"/>
    <lineage>
        <taxon>Bacteria</taxon>
        <taxon>Pseudomonadati</taxon>
        <taxon>Pseudomonadota</taxon>
        <taxon>Gammaproteobacteria</taxon>
        <taxon>Oceanospirillales</taxon>
        <taxon>Alcanivoracaceae</taxon>
        <taxon>Alloalcanivorax</taxon>
    </lineage>
</organism>
<feature type="coiled-coil region" evidence="1">
    <location>
        <begin position="63"/>
        <end position="123"/>
    </location>
</feature>
<sequence length="162" mass="18029">MRRPSLLLAAALMTATTASSWAQDATEGVPNVKQPEQQNVQVQMHDTWEAIKRFSVEQKDQALTALSQAMTALDEDIDNARANIDANWQDMSQDARLEKQEALSEMKDQREDLGRKYQELKAASADNWDAAKVRFGNAWEHTKDAWTELTAPSPAADSPAAN</sequence>
<keyword evidence="1" id="KW-0175">Coiled coil</keyword>
<evidence type="ECO:0000313" key="3">
    <source>
        <dbReference type="EMBL" id="TMW10902.1"/>
    </source>
</evidence>
<evidence type="ECO:0000313" key="4">
    <source>
        <dbReference type="Proteomes" id="UP000739180"/>
    </source>
</evidence>
<name>A0ABY2XGU2_9GAMM</name>
<reference evidence="3 4" key="1">
    <citation type="submission" date="2019-05" db="EMBL/GenBank/DDBJ databases">
        <title>Genome of Alcanivorax gelatiniphagus, an oil degrading marine bacteria.</title>
        <authorList>
            <person name="Kwon K.K."/>
        </authorList>
    </citation>
    <scope>NUCLEOTIDE SEQUENCE [LARGE SCALE GENOMIC DNA]</scope>
    <source>
        <strain evidence="3 4">MEBiC 08158</strain>
    </source>
</reference>
<keyword evidence="4" id="KW-1185">Reference proteome</keyword>
<feature type="chain" id="PRO_5047547361" evidence="2">
    <location>
        <begin position="23"/>
        <end position="162"/>
    </location>
</feature>
<protein>
    <submittedName>
        <fullName evidence="3">Uncharacterized protein</fullName>
    </submittedName>
</protein>
<evidence type="ECO:0000256" key="2">
    <source>
        <dbReference type="SAM" id="SignalP"/>
    </source>
</evidence>
<dbReference type="RefSeq" id="WP_138773738.1">
    <property type="nucleotide sequence ID" value="NZ_JBHSSX010000029.1"/>
</dbReference>
<dbReference type="Proteomes" id="UP000739180">
    <property type="component" value="Unassembled WGS sequence"/>
</dbReference>
<accession>A0ABY2XGU2</accession>
<evidence type="ECO:0000256" key="1">
    <source>
        <dbReference type="SAM" id="Coils"/>
    </source>
</evidence>
<proteinExistence type="predicted"/>
<comment type="caution">
    <text evidence="3">The sequence shown here is derived from an EMBL/GenBank/DDBJ whole genome shotgun (WGS) entry which is preliminary data.</text>
</comment>
<keyword evidence="2" id="KW-0732">Signal</keyword>
<feature type="signal peptide" evidence="2">
    <location>
        <begin position="1"/>
        <end position="22"/>
    </location>
</feature>